<accession>A0A251XJP1</accession>
<dbReference type="Proteomes" id="UP000195062">
    <property type="component" value="Unassembled WGS sequence"/>
</dbReference>
<feature type="transmembrane region" description="Helical" evidence="1">
    <location>
        <begin position="56"/>
        <end position="73"/>
    </location>
</feature>
<evidence type="ECO:0000313" key="3">
    <source>
        <dbReference type="Proteomes" id="UP000195062"/>
    </source>
</evidence>
<reference evidence="2 3" key="1">
    <citation type="submission" date="2016-08" db="EMBL/GenBank/DDBJ databases">
        <title>Genome sequence of Clavibacter michiganensis subsp. michiganensis strain CASJ007.</title>
        <authorList>
            <person name="Thapa S.P."/>
            <person name="Coaker G."/>
        </authorList>
    </citation>
    <scope>NUCLEOTIDE SEQUENCE [LARGE SCALE GENOMIC DNA]</scope>
    <source>
        <strain evidence="2">CASJ007</strain>
    </source>
</reference>
<dbReference type="EMBL" id="MDHH01000001">
    <property type="protein sequence ID" value="OUE03667.1"/>
    <property type="molecule type" value="Genomic_DNA"/>
</dbReference>
<keyword evidence="1" id="KW-0812">Transmembrane</keyword>
<evidence type="ECO:0000313" key="2">
    <source>
        <dbReference type="EMBL" id="OUE03667.1"/>
    </source>
</evidence>
<gene>
    <name evidence="2" type="ORF">CMMCAS07_01870</name>
</gene>
<organism evidence="2 3">
    <name type="scientific">Clavibacter michiganensis subsp. michiganensis</name>
    <dbReference type="NCBI Taxonomy" id="33013"/>
    <lineage>
        <taxon>Bacteria</taxon>
        <taxon>Bacillati</taxon>
        <taxon>Actinomycetota</taxon>
        <taxon>Actinomycetes</taxon>
        <taxon>Micrococcales</taxon>
        <taxon>Microbacteriaceae</taxon>
        <taxon>Clavibacter</taxon>
    </lineage>
</organism>
<protein>
    <submittedName>
        <fullName evidence="2">Uncharacterized protein</fullName>
    </submittedName>
</protein>
<keyword evidence="3" id="KW-1185">Reference proteome</keyword>
<feature type="transmembrane region" description="Helical" evidence="1">
    <location>
        <begin position="79"/>
        <end position="97"/>
    </location>
</feature>
<name>A0A251XJP1_CLAMM</name>
<evidence type="ECO:0000256" key="1">
    <source>
        <dbReference type="SAM" id="Phobius"/>
    </source>
</evidence>
<feature type="transmembrane region" description="Helical" evidence="1">
    <location>
        <begin position="118"/>
        <end position="138"/>
    </location>
</feature>
<proteinExistence type="predicted"/>
<keyword evidence="1" id="KW-1133">Transmembrane helix</keyword>
<dbReference type="AlphaFoldDB" id="A0A251XJP1"/>
<keyword evidence="1" id="KW-0472">Membrane</keyword>
<sequence>MIVALRLLLSDLETLSVADMERHAPDPSSDRPDAPFDADAMRAATDRLTGRLRSPWWFHALRGLSVGAIVFGIAPRADWAIAVLAVGLVGLVLLPRLRTSAVGFSSANPDRWRFVRDGAPWSVVSLAAATAGLVVALFARQLGILEVTGIAVGVAVVVAVLGPLADRSARQRLARGLA</sequence>
<feature type="transmembrane region" description="Helical" evidence="1">
    <location>
        <begin position="144"/>
        <end position="165"/>
    </location>
</feature>
<comment type="caution">
    <text evidence="2">The sequence shown here is derived from an EMBL/GenBank/DDBJ whole genome shotgun (WGS) entry which is preliminary data.</text>
</comment>